<dbReference type="GO" id="GO:0050804">
    <property type="term" value="P:modulation of chemical synaptic transmission"/>
    <property type="evidence" value="ECO:0007669"/>
    <property type="project" value="TreeGrafter"/>
</dbReference>
<keyword evidence="3" id="KW-1185">Reference proteome</keyword>
<dbReference type="Pfam" id="PF07707">
    <property type="entry name" value="BACK"/>
    <property type="match status" value="1"/>
</dbReference>
<evidence type="ECO:0000259" key="1">
    <source>
        <dbReference type="PROSITE" id="PS50097"/>
    </source>
</evidence>
<sequence length="443" mass="51335">MMDPNHCNDIINLSQTLLNELSALYLNERASDVVFIIENERIFAHKFVLILRCEYFRLMFSSGLRESIDNEVEVNETPIDAFKCVLYFMYTGVIHLHNKKVDDIIDVLYLSHRYEMHELVSAITEYLELNINKDNVCLIHATASLFNMCPLLENCHQFILRKGYKLLSNSSLLSLSSQTLIQLFSSDEFCAEEIDIFNAIMKYIKLNPELNEELCEELISTVRLHLICWNDLIAYVWPSGFFAREELMTSIDNRPKISNNYRRCVKPVEDLGSISPFIVEKSVLYCHKFEPIVSVVQKIPGSVSFVFDCIRFGNYIELEFGNCCRTGYSYYVEVSTDGHKWRRIADYTDYQCYSTQYLYFAKTAVKHMRIYCGSSLSGGTNFILNDLKFMIKEFPSDLYNNSRNKSGLDYSSNNINKCYAPLYGTHCNISSKAKATKRFIMNS</sequence>
<dbReference type="AlphaFoldDB" id="A0A7R9LC86"/>
<dbReference type="GO" id="GO:0048512">
    <property type="term" value="P:circadian behavior"/>
    <property type="evidence" value="ECO:0007669"/>
    <property type="project" value="TreeGrafter"/>
</dbReference>
<dbReference type="Gene3D" id="1.25.40.420">
    <property type="match status" value="1"/>
</dbReference>
<name>A0A7R9LC86_9ACAR</name>
<dbReference type="PANTHER" id="PTHR46306:SF1">
    <property type="entry name" value="BTB_POZ DOMAIN-CONTAINING PROTEIN 9"/>
    <property type="match status" value="1"/>
</dbReference>
<dbReference type="EMBL" id="OC876010">
    <property type="protein sequence ID" value="CAD7638894.1"/>
    <property type="molecule type" value="Genomic_DNA"/>
</dbReference>
<dbReference type="GO" id="GO:0005737">
    <property type="term" value="C:cytoplasm"/>
    <property type="evidence" value="ECO:0007669"/>
    <property type="project" value="TreeGrafter"/>
</dbReference>
<dbReference type="Pfam" id="PF00651">
    <property type="entry name" value="BTB"/>
    <property type="match status" value="1"/>
</dbReference>
<accession>A0A7R9LC86</accession>
<proteinExistence type="predicted"/>
<dbReference type="InterPro" id="IPR000210">
    <property type="entry name" value="BTB/POZ_dom"/>
</dbReference>
<dbReference type="GO" id="GO:0008344">
    <property type="term" value="P:adult locomotory behavior"/>
    <property type="evidence" value="ECO:0007669"/>
    <property type="project" value="TreeGrafter"/>
</dbReference>
<dbReference type="SMART" id="SM00875">
    <property type="entry name" value="BACK"/>
    <property type="match status" value="1"/>
</dbReference>
<gene>
    <name evidence="2" type="ORF">OSB1V03_LOCUS17582</name>
</gene>
<evidence type="ECO:0000313" key="3">
    <source>
        <dbReference type="Proteomes" id="UP000759131"/>
    </source>
</evidence>
<feature type="non-terminal residue" evidence="2">
    <location>
        <position position="1"/>
    </location>
</feature>
<dbReference type="OrthoDB" id="6499564at2759"/>
<dbReference type="PANTHER" id="PTHR46306">
    <property type="entry name" value="BTB/POZ DOMAIN-CONTAINING PROTEIN 9"/>
    <property type="match status" value="1"/>
</dbReference>
<organism evidence="2">
    <name type="scientific">Medioppia subpectinata</name>
    <dbReference type="NCBI Taxonomy" id="1979941"/>
    <lineage>
        <taxon>Eukaryota</taxon>
        <taxon>Metazoa</taxon>
        <taxon>Ecdysozoa</taxon>
        <taxon>Arthropoda</taxon>
        <taxon>Chelicerata</taxon>
        <taxon>Arachnida</taxon>
        <taxon>Acari</taxon>
        <taxon>Acariformes</taxon>
        <taxon>Sarcoptiformes</taxon>
        <taxon>Oribatida</taxon>
        <taxon>Brachypylina</taxon>
        <taxon>Oppioidea</taxon>
        <taxon>Oppiidae</taxon>
        <taxon>Medioppia</taxon>
    </lineage>
</organism>
<dbReference type="InterPro" id="IPR011705">
    <property type="entry name" value="BACK"/>
</dbReference>
<dbReference type="SMART" id="SM00225">
    <property type="entry name" value="BTB"/>
    <property type="match status" value="1"/>
</dbReference>
<dbReference type="Proteomes" id="UP000759131">
    <property type="component" value="Unassembled WGS sequence"/>
</dbReference>
<reference evidence="2" key="1">
    <citation type="submission" date="2020-11" db="EMBL/GenBank/DDBJ databases">
        <authorList>
            <person name="Tran Van P."/>
        </authorList>
    </citation>
    <scope>NUCLEOTIDE SEQUENCE</scope>
</reference>
<dbReference type="PROSITE" id="PS50097">
    <property type="entry name" value="BTB"/>
    <property type="match status" value="1"/>
</dbReference>
<evidence type="ECO:0000313" key="2">
    <source>
        <dbReference type="EMBL" id="CAD7638894.1"/>
    </source>
</evidence>
<dbReference type="InterPro" id="IPR052407">
    <property type="entry name" value="BTB_POZ_domain_cont_9"/>
</dbReference>
<dbReference type="Gene3D" id="3.30.710.10">
    <property type="entry name" value="Potassium Channel Kv1.1, Chain A"/>
    <property type="match status" value="1"/>
</dbReference>
<dbReference type="EMBL" id="CAJPIZ010021435">
    <property type="protein sequence ID" value="CAG2117629.1"/>
    <property type="molecule type" value="Genomic_DNA"/>
</dbReference>
<dbReference type="SUPFAM" id="SSF54695">
    <property type="entry name" value="POZ domain"/>
    <property type="match status" value="1"/>
</dbReference>
<protein>
    <recommendedName>
        <fullName evidence="1">BTB domain-containing protein</fullName>
    </recommendedName>
</protein>
<feature type="domain" description="BTB" evidence="1">
    <location>
        <begin position="31"/>
        <end position="98"/>
    </location>
</feature>
<dbReference type="InterPro" id="IPR011333">
    <property type="entry name" value="SKP1/BTB/POZ_sf"/>
</dbReference>